<dbReference type="AlphaFoldDB" id="A0A7W9ZC63"/>
<feature type="signal peptide" evidence="1">
    <location>
        <begin position="1"/>
        <end position="22"/>
    </location>
</feature>
<gene>
    <name evidence="2" type="ORF">HNQ06_001095</name>
</gene>
<dbReference type="Gene3D" id="2.30.31.50">
    <property type="entry name" value="Borrelia outer surface protein E/F"/>
    <property type="match status" value="1"/>
</dbReference>
<evidence type="ECO:0000313" key="3">
    <source>
        <dbReference type="Proteomes" id="UP000575983"/>
    </source>
</evidence>
<reference evidence="2 3" key="1">
    <citation type="submission" date="2020-08" db="EMBL/GenBank/DDBJ databases">
        <title>Genomic Encyclopedia of Type Strains, Phase IV (KMG-IV): sequencing the most valuable type-strain genomes for metagenomic binning, comparative biology and taxonomic classification.</title>
        <authorList>
            <person name="Goeker M."/>
        </authorList>
    </citation>
    <scope>NUCLEOTIDE SEQUENCE [LARGE SCALE GENOMIC DNA]</scope>
    <source>
        <strain evidence="2 3">DSM 17992</strain>
    </source>
</reference>
<organism evidence="2 3">
    <name type="scientific">Borreliella lanei</name>
    <dbReference type="NCBI Taxonomy" id="373540"/>
    <lineage>
        <taxon>Bacteria</taxon>
        <taxon>Pseudomonadati</taxon>
        <taxon>Spirochaetota</taxon>
        <taxon>Spirochaetia</taxon>
        <taxon>Spirochaetales</taxon>
        <taxon>Borreliaceae</taxon>
        <taxon>Borreliella</taxon>
    </lineage>
</organism>
<dbReference type="RefSeq" id="WP_184107958.1">
    <property type="nucleotide sequence ID" value="NZ_CP179527.1"/>
</dbReference>
<evidence type="ECO:0008006" key="4">
    <source>
        <dbReference type="Google" id="ProtNLM"/>
    </source>
</evidence>
<sequence length="202" mass="22446">MNKKILIICSIFALISSCKNHALSLYDEQNSGEPKVKKVEFSEFTVNALSLYDEQNSGESKVKKVEFSEFTVKIKNKKDNNGNWTDLGTLVVEKEEYGIATGLNNDNQGGGYSSTFFSLEESEVNNFVKAMTEGGSFKTSLYYGYKGEQNNASGVQNKEIKTKIEKIDGSEYITFSGDKIENSGDKTAAYAISLEELKKNLK</sequence>
<evidence type="ECO:0000256" key="1">
    <source>
        <dbReference type="SAM" id="SignalP"/>
    </source>
</evidence>
<name>A0A7W9ZC63_9SPIR</name>
<dbReference type="Pfam" id="PF02471">
    <property type="entry name" value="OspE"/>
    <property type="match status" value="1"/>
</dbReference>
<proteinExistence type="predicted"/>
<comment type="caution">
    <text evidence="2">The sequence shown here is derived from an EMBL/GenBank/DDBJ whole genome shotgun (WGS) entry which is preliminary data.</text>
</comment>
<dbReference type="PROSITE" id="PS51257">
    <property type="entry name" value="PROKAR_LIPOPROTEIN"/>
    <property type="match status" value="1"/>
</dbReference>
<accession>A0A7W9ZC63</accession>
<dbReference type="Proteomes" id="UP000575983">
    <property type="component" value="Unassembled WGS sequence"/>
</dbReference>
<feature type="chain" id="PRO_5031506980" description="Outer surface protein E" evidence="1">
    <location>
        <begin position="23"/>
        <end position="202"/>
    </location>
</feature>
<evidence type="ECO:0000313" key="2">
    <source>
        <dbReference type="EMBL" id="MBB6208565.1"/>
    </source>
</evidence>
<dbReference type="EMBL" id="JACHFC010000012">
    <property type="protein sequence ID" value="MBB6208565.1"/>
    <property type="molecule type" value="Genomic_DNA"/>
</dbReference>
<keyword evidence="1" id="KW-0732">Signal</keyword>
<protein>
    <recommendedName>
        <fullName evidence="4">Outer surface protein E</fullName>
    </recommendedName>
</protein>
<keyword evidence="3" id="KW-1185">Reference proteome</keyword>
<dbReference type="InterPro" id="IPR003483">
    <property type="entry name" value="OspEF"/>
</dbReference>
<dbReference type="InterPro" id="IPR038660">
    <property type="entry name" value="OspE-like_sf"/>
</dbReference>